<organism evidence="2 5">
    <name type="scientific">Phytophthora cactorum</name>
    <dbReference type="NCBI Taxonomy" id="29920"/>
    <lineage>
        <taxon>Eukaryota</taxon>
        <taxon>Sar</taxon>
        <taxon>Stramenopiles</taxon>
        <taxon>Oomycota</taxon>
        <taxon>Peronosporomycetes</taxon>
        <taxon>Peronosporales</taxon>
        <taxon>Peronosporaceae</taxon>
        <taxon>Phytophthora</taxon>
    </lineage>
</organism>
<accession>A0A8T0Y9T9</accession>
<sequence>MLSAVGVSIVALTSKESGMAEHHNEAFALIQPAKQKQVAGDTKASHERMRR</sequence>
<protein>
    <submittedName>
        <fullName evidence="2">Uncharacterized protein</fullName>
    </submittedName>
</protein>
<dbReference type="Proteomes" id="UP000697107">
    <property type="component" value="Unassembled WGS sequence"/>
</dbReference>
<dbReference type="EMBL" id="RCMG01001766">
    <property type="protein sequence ID" value="KAG2820356.1"/>
    <property type="molecule type" value="Genomic_DNA"/>
</dbReference>
<dbReference type="EMBL" id="RCMI01001892">
    <property type="protein sequence ID" value="KAG2880245.1"/>
    <property type="molecule type" value="Genomic_DNA"/>
</dbReference>
<dbReference type="EMBL" id="RCML01001837">
    <property type="protein sequence ID" value="KAG2960140.1"/>
    <property type="molecule type" value="Genomic_DNA"/>
</dbReference>
<evidence type="ECO:0000313" key="3">
    <source>
        <dbReference type="EMBL" id="KAG2880245.1"/>
    </source>
</evidence>
<evidence type="ECO:0000313" key="5">
    <source>
        <dbReference type="Proteomes" id="UP000735874"/>
    </source>
</evidence>
<evidence type="ECO:0000313" key="2">
    <source>
        <dbReference type="EMBL" id="KAG2820356.1"/>
    </source>
</evidence>
<feature type="region of interest" description="Disordered" evidence="1">
    <location>
        <begin position="32"/>
        <end position="51"/>
    </location>
</feature>
<proteinExistence type="predicted"/>
<dbReference type="Proteomes" id="UP000735874">
    <property type="component" value="Unassembled WGS sequence"/>
</dbReference>
<evidence type="ECO:0000313" key="4">
    <source>
        <dbReference type="EMBL" id="KAG2960140.1"/>
    </source>
</evidence>
<dbReference type="Proteomes" id="UP000774804">
    <property type="component" value="Unassembled WGS sequence"/>
</dbReference>
<reference evidence="2" key="1">
    <citation type="submission" date="2018-10" db="EMBL/GenBank/DDBJ databases">
        <title>Effector identification in a new, highly contiguous assembly of the strawberry crown rot pathogen Phytophthora cactorum.</title>
        <authorList>
            <person name="Armitage A.D."/>
            <person name="Nellist C.F."/>
            <person name="Bates H."/>
            <person name="Vickerstaff R.J."/>
            <person name="Harrison R.J."/>
        </authorList>
    </citation>
    <scope>NUCLEOTIDE SEQUENCE</scope>
    <source>
        <strain evidence="2">15-7</strain>
        <strain evidence="3">4032</strain>
        <strain evidence="4">P415</strain>
    </source>
</reference>
<dbReference type="AlphaFoldDB" id="A0A8T0Y9T9"/>
<feature type="non-terminal residue" evidence="2">
    <location>
        <position position="1"/>
    </location>
</feature>
<evidence type="ECO:0000256" key="1">
    <source>
        <dbReference type="SAM" id="MobiDB-lite"/>
    </source>
</evidence>
<name>A0A8T0Y9T9_9STRA</name>
<comment type="caution">
    <text evidence="2">The sequence shown here is derived from an EMBL/GenBank/DDBJ whole genome shotgun (WGS) entry which is preliminary data.</text>
</comment>
<gene>
    <name evidence="2" type="ORF">PC113_g22613</name>
    <name evidence="3" type="ORF">PC115_g22562</name>
    <name evidence="4" type="ORF">PC118_g22672</name>
</gene>